<keyword evidence="5" id="KW-1185">Reference proteome</keyword>
<proteinExistence type="predicted"/>
<dbReference type="Pfam" id="PF00583">
    <property type="entry name" value="Acetyltransf_1"/>
    <property type="match status" value="1"/>
</dbReference>
<dbReference type="PROSITE" id="PS51186">
    <property type="entry name" value="GNAT"/>
    <property type="match status" value="1"/>
</dbReference>
<evidence type="ECO:0000313" key="4">
    <source>
        <dbReference type="EMBL" id="MDZ7283260.1"/>
    </source>
</evidence>
<dbReference type="PANTHER" id="PTHR43877:SF2">
    <property type="entry name" value="AMINOALKYLPHOSPHONATE N-ACETYLTRANSFERASE-RELATED"/>
    <property type="match status" value="1"/>
</dbReference>
<dbReference type="Proteomes" id="UP001292182">
    <property type="component" value="Unassembled WGS sequence"/>
</dbReference>
<keyword evidence="2" id="KW-0012">Acyltransferase</keyword>
<dbReference type="EMBL" id="JAOBTW010000017">
    <property type="protein sequence ID" value="MDZ7283260.1"/>
    <property type="molecule type" value="Genomic_DNA"/>
</dbReference>
<dbReference type="PANTHER" id="PTHR43877">
    <property type="entry name" value="AMINOALKYLPHOSPHONATE N-ACETYLTRANSFERASE-RELATED-RELATED"/>
    <property type="match status" value="1"/>
</dbReference>
<keyword evidence="1" id="KW-0808">Transferase</keyword>
<accession>A0ABU5LTJ4</accession>
<comment type="caution">
    <text evidence="4">The sequence shown here is derived from an EMBL/GenBank/DDBJ whole genome shotgun (WGS) entry which is preliminary data.</text>
</comment>
<evidence type="ECO:0000256" key="2">
    <source>
        <dbReference type="ARBA" id="ARBA00023315"/>
    </source>
</evidence>
<organism evidence="4 5">
    <name type="scientific">Sphingomonas sanguinis</name>
    <dbReference type="NCBI Taxonomy" id="33051"/>
    <lineage>
        <taxon>Bacteria</taxon>
        <taxon>Pseudomonadati</taxon>
        <taxon>Pseudomonadota</taxon>
        <taxon>Alphaproteobacteria</taxon>
        <taxon>Sphingomonadales</taxon>
        <taxon>Sphingomonadaceae</taxon>
        <taxon>Sphingomonas</taxon>
    </lineage>
</organism>
<evidence type="ECO:0000259" key="3">
    <source>
        <dbReference type="PROSITE" id="PS51186"/>
    </source>
</evidence>
<gene>
    <name evidence="4" type="ORF">N4G62_14630</name>
</gene>
<dbReference type="CDD" id="cd04301">
    <property type="entry name" value="NAT_SF"/>
    <property type="match status" value="1"/>
</dbReference>
<feature type="domain" description="N-acetyltransferase" evidence="3">
    <location>
        <begin position="23"/>
        <end position="171"/>
    </location>
</feature>
<dbReference type="RefSeq" id="WP_219019644.1">
    <property type="nucleotide sequence ID" value="NZ_CP079203.1"/>
</dbReference>
<name>A0ABU5LTJ4_9SPHN</name>
<dbReference type="InterPro" id="IPR050832">
    <property type="entry name" value="Bact_Acetyltransf"/>
</dbReference>
<evidence type="ECO:0000313" key="5">
    <source>
        <dbReference type="Proteomes" id="UP001292182"/>
    </source>
</evidence>
<reference evidence="5" key="1">
    <citation type="submission" date="2023-07" db="EMBL/GenBank/DDBJ databases">
        <title>Whole genome sequence analysis of rice epiphytic Sphingomonas sanguinis OsEp_Plm_15B2.</title>
        <authorList>
            <person name="Sahu K.P."/>
            <person name="Asharani P."/>
            <person name="Reddy B."/>
            <person name="Kumar A."/>
        </authorList>
    </citation>
    <scope>NUCLEOTIDE SEQUENCE [LARGE SCALE GENOMIC DNA]</scope>
    <source>
        <strain evidence="5">OsEp_Plm_15B2</strain>
    </source>
</reference>
<dbReference type="InterPro" id="IPR000182">
    <property type="entry name" value="GNAT_dom"/>
</dbReference>
<protein>
    <submittedName>
        <fullName evidence="4">GNAT family N-acetyltransferase</fullName>
    </submittedName>
</protein>
<sequence length="178" mass="19473">MEYVGAACRLAQHSDVAKELLRMRVEPVHPSDPMALQLLDQLSVTLAGITGDSGRSSFDPYDVEGAGASFVLAYDAQGNALGCGAYRPLQKGVAELKRMFAIPASKGVGSAILNDLERRAEADGYRELWLETRLVNSRAVKFYERNGYHRIPNFGKYVGRPEAVCFSKTLGRESVMTA</sequence>
<evidence type="ECO:0000256" key="1">
    <source>
        <dbReference type="ARBA" id="ARBA00022679"/>
    </source>
</evidence>